<dbReference type="OrthoDB" id="962301at2"/>
<reference evidence="6 7" key="1">
    <citation type="submission" date="2017-12" db="EMBL/GenBank/DDBJ databases">
        <title>Characterization of six clinical isolates of Enterochimera gen. nov., a novel genus of the Yersiniaciae family and the three species Enterochimera arupensis sp. nov., Enterochimera coloradensis sp. nov, and Enterochimera californica sp. nov.</title>
        <authorList>
            <person name="Rossi A."/>
            <person name="Fisher M."/>
        </authorList>
    </citation>
    <scope>NUCLEOTIDE SEQUENCE [LARGE SCALE GENOMIC DNA]</scope>
    <source>
        <strain evidence="7">2015-Iso6</strain>
    </source>
</reference>
<sequence>MPDWVDLSQDHQARALVGYLARALRKPAQPSAFFCEACGEPIDERRRQILDGVTRCCDCQQREEQQRRHVR</sequence>
<dbReference type="Pfam" id="PF01258">
    <property type="entry name" value="zf-dskA_traR"/>
    <property type="match status" value="1"/>
</dbReference>
<feature type="domain" description="Zinc finger DksA/TraR C4-type" evidence="5">
    <location>
        <begin position="35"/>
        <end position="65"/>
    </location>
</feature>
<dbReference type="Proteomes" id="UP000234240">
    <property type="component" value="Unassembled WGS sequence"/>
</dbReference>
<evidence type="ECO:0000256" key="3">
    <source>
        <dbReference type="ARBA" id="ARBA00022833"/>
    </source>
</evidence>
<dbReference type="Gene3D" id="1.20.120.910">
    <property type="entry name" value="DksA, coiled-coil domain"/>
    <property type="match status" value="1"/>
</dbReference>
<evidence type="ECO:0000313" key="6">
    <source>
        <dbReference type="EMBL" id="PLR40915.1"/>
    </source>
</evidence>
<accession>A0A2N5EEF2</accession>
<evidence type="ECO:0000256" key="4">
    <source>
        <dbReference type="PROSITE-ProRule" id="PRU00510"/>
    </source>
</evidence>
<evidence type="ECO:0000313" key="7">
    <source>
        <dbReference type="Proteomes" id="UP000234240"/>
    </source>
</evidence>
<dbReference type="SUPFAM" id="SSF57716">
    <property type="entry name" value="Glucocorticoid receptor-like (DNA-binding domain)"/>
    <property type="match status" value="1"/>
</dbReference>
<evidence type="ECO:0000256" key="1">
    <source>
        <dbReference type="ARBA" id="ARBA00022723"/>
    </source>
</evidence>
<name>A0A2N5EEF2_9GAMM</name>
<evidence type="ECO:0000256" key="2">
    <source>
        <dbReference type="ARBA" id="ARBA00022771"/>
    </source>
</evidence>
<evidence type="ECO:0000259" key="5">
    <source>
        <dbReference type="Pfam" id="PF01258"/>
    </source>
</evidence>
<dbReference type="GO" id="GO:0008270">
    <property type="term" value="F:zinc ion binding"/>
    <property type="evidence" value="ECO:0007669"/>
    <property type="project" value="UniProtKB-KW"/>
</dbReference>
<dbReference type="AlphaFoldDB" id="A0A2N5EEF2"/>
<keyword evidence="2" id="KW-0863">Zinc-finger</keyword>
<dbReference type="PROSITE" id="PS51128">
    <property type="entry name" value="ZF_DKSA_2"/>
    <property type="match status" value="1"/>
</dbReference>
<dbReference type="EMBL" id="PJZF01000002">
    <property type="protein sequence ID" value="PLR40915.1"/>
    <property type="molecule type" value="Genomic_DNA"/>
</dbReference>
<keyword evidence="1" id="KW-0479">Metal-binding</keyword>
<comment type="caution">
    <text evidence="6">The sequence shown here is derived from an EMBL/GenBank/DDBJ whole genome shotgun (WGS) entry which is preliminary data.</text>
</comment>
<proteinExistence type="predicted"/>
<protein>
    <submittedName>
        <fullName evidence="6">Conjugal transfer protein TraR</fullName>
    </submittedName>
</protein>
<keyword evidence="3" id="KW-0862">Zinc</keyword>
<dbReference type="InterPro" id="IPR000962">
    <property type="entry name" value="Znf_DskA_TraR"/>
</dbReference>
<gene>
    <name evidence="6" type="ORF">CYR55_03045</name>
</gene>
<keyword evidence="7" id="KW-1185">Reference proteome</keyword>
<organism evidence="6 7">
    <name type="scientific">Chimaeribacter californicus</name>
    <dbReference type="NCBI Taxonomy" id="2060067"/>
    <lineage>
        <taxon>Bacteria</taxon>
        <taxon>Pseudomonadati</taxon>
        <taxon>Pseudomonadota</taxon>
        <taxon>Gammaproteobacteria</taxon>
        <taxon>Enterobacterales</taxon>
        <taxon>Yersiniaceae</taxon>
        <taxon>Chimaeribacter</taxon>
    </lineage>
</organism>
<feature type="zinc finger region" description="dksA C4-type" evidence="4">
    <location>
        <begin position="35"/>
        <end position="59"/>
    </location>
</feature>